<accession>X1IQL6</accession>
<protein>
    <submittedName>
        <fullName evidence="1">Uncharacterized protein</fullName>
    </submittedName>
</protein>
<comment type="caution">
    <text evidence="1">The sequence shown here is derived from an EMBL/GenBank/DDBJ whole genome shotgun (WGS) entry which is preliminary data.</text>
</comment>
<proteinExistence type="predicted"/>
<name>X1IQL6_9ZZZZ</name>
<sequence>TNPGVTNRFVASIITVFPLGEKLENNSFVVPTKTIELPDIATAPS</sequence>
<evidence type="ECO:0000313" key="1">
    <source>
        <dbReference type="EMBL" id="GAH59853.1"/>
    </source>
</evidence>
<dbReference type="AlphaFoldDB" id="X1IQL6"/>
<feature type="non-terminal residue" evidence="1">
    <location>
        <position position="1"/>
    </location>
</feature>
<gene>
    <name evidence="1" type="ORF">S03H2_34993</name>
</gene>
<reference evidence="1" key="1">
    <citation type="journal article" date="2014" name="Front. Microbiol.">
        <title>High frequency of phylogenetically diverse reductive dehalogenase-homologous genes in deep subseafloor sedimentary metagenomes.</title>
        <authorList>
            <person name="Kawai M."/>
            <person name="Futagami T."/>
            <person name="Toyoda A."/>
            <person name="Takaki Y."/>
            <person name="Nishi S."/>
            <person name="Hori S."/>
            <person name="Arai W."/>
            <person name="Tsubouchi T."/>
            <person name="Morono Y."/>
            <person name="Uchiyama I."/>
            <person name="Ito T."/>
            <person name="Fujiyama A."/>
            <person name="Inagaki F."/>
            <person name="Takami H."/>
        </authorList>
    </citation>
    <scope>NUCLEOTIDE SEQUENCE</scope>
    <source>
        <strain evidence="1">Expedition CK06-06</strain>
    </source>
</reference>
<dbReference type="EMBL" id="BARU01021376">
    <property type="protein sequence ID" value="GAH59853.1"/>
    <property type="molecule type" value="Genomic_DNA"/>
</dbReference>
<organism evidence="1">
    <name type="scientific">marine sediment metagenome</name>
    <dbReference type="NCBI Taxonomy" id="412755"/>
    <lineage>
        <taxon>unclassified sequences</taxon>
        <taxon>metagenomes</taxon>
        <taxon>ecological metagenomes</taxon>
    </lineage>
</organism>